<keyword evidence="3" id="KW-1185">Reference proteome</keyword>
<evidence type="ECO:0000313" key="2">
    <source>
        <dbReference type="EMBL" id="PRY89725.1"/>
    </source>
</evidence>
<accession>A0A2T0WSS1</accession>
<sequence length="304" mass="34150">MLKFFVRFAILCLVINFSCVGKKIIPAPMAFQGECLQGLDFDNRADDFLIDSLQISSGLKERFDDKTLDMAIALNVIGDLEKYADGNLDRLEKLELKTNIYGKIAKMELELHSLMSAIDCEEEKGEQIASFLEKELRKKERNLTVAAIITGAVVSVGTGILLATSSLQGDNLEYIAIAGGLTEVFLGISILRLDKQITINHRRNVLRDVYESSDRPDYFPPSTWYYFNSGNNNKEGISLKEQLISRWETYNMSDASLAVLLSDGGNYSSEMLKGRSDMLDQLESQLGLINKDLLYFLNQIEQVN</sequence>
<dbReference type="Proteomes" id="UP000238157">
    <property type="component" value="Unassembled WGS sequence"/>
</dbReference>
<gene>
    <name evidence="2" type="ORF">CLW00_102201</name>
</gene>
<keyword evidence="1" id="KW-1133">Transmembrane helix</keyword>
<dbReference type="EMBL" id="PVTR01000002">
    <property type="protein sequence ID" value="PRY89725.1"/>
    <property type="molecule type" value="Genomic_DNA"/>
</dbReference>
<organism evidence="2 3">
    <name type="scientific">Mongoliibacter ruber</name>
    <dbReference type="NCBI Taxonomy" id="1750599"/>
    <lineage>
        <taxon>Bacteria</taxon>
        <taxon>Pseudomonadati</taxon>
        <taxon>Bacteroidota</taxon>
        <taxon>Cytophagia</taxon>
        <taxon>Cytophagales</taxon>
        <taxon>Cyclobacteriaceae</taxon>
        <taxon>Mongoliibacter</taxon>
    </lineage>
</organism>
<dbReference type="RefSeq" id="WP_211300146.1">
    <property type="nucleotide sequence ID" value="NZ_PVTR01000002.1"/>
</dbReference>
<comment type="caution">
    <text evidence="2">The sequence shown here is derived from an EMBL/GenBank/DDBJ whole genome shotgun (WGS) entry which is preliminary data.</text>
</comment>
<reference evidence="2 3" key="1">
    <citation type="submission" date="2018-03" db="EMBL/GenBank/DDBJ databases">
        <title>Genomic Encyclopedia of Archaeal and Bacterial Type Strains, Phase II (KMG-II): from individual species to whole genera.</title>
        <authorList>
            <person name="Goeker M."/>
        </authorList>
    </citation>
    <scope>NUCLEOTIDE SEQUENCE [LARGE SCALE GENOMIC DNA]</scope>
    <source>
        <strain evidence="2 3">DSM 27929</strain>
    </source>
</reference>
<feature type="transmembrane region" description="Helical" evidence="1">
    <location>
        <begin position="143"/>
        <end position="162"/>
    </location>
</feature>
<protein>
    <submittedName>
        <fullName evidence="2">Uncharacterized protein</fullName>
    </submittedName>
</protein>
<keyword evidence="1" id="KW-0812">Transmembrane</keyword>
<feature type="transmembrane region" description="Helical" evidence="1">
    <location>
        <begin position="174"/>
        <end position="193"/>
    </location>
</feature>
<evidence type="ECO:0000313" key="3">
    <source>
        <dbReference type="Proteomes" id="UP000238157"/>
    </source>
</evidence>
<proteinExistence type="predicted"/>
<keyword evidence="1" id="KW-0472">Membrane</keyword>
<name>A0A2T0WSS1_9BACT</name>
<dbReference type="AlphaFoldDB" id="A0A2T0WSS1"/>
<evidence type="ECO:0000256" key="1">
    <source>
        <dbReference type="SAM" id="Phobius"/>
    </source>
</evidence>